<organism evidence="1 2">
    <name type="scientific">Pisolithus tinctorius Marx 270</name>
    <dbReference type="NCBI Taxonomy" id="870435"/>
    <lineage>
        <taxon>Eukaryota</taxon>
        <taxon>Fungi</taxon>
        <taxon>Dikarya</taxon>
        <taxon>Basidiomycota</taxon>
        <taxon>Agaricomycotina</taxon>
        <taxon>Agaricomycetes</taxon>
        <taxon>Agaricomycetidae</taxon>
        <taxon>Boletales</taxon>
        <taxon>Sclerodermatineae</taxon>
        <taxon>Pisolithaceae</taxon>
        <taxon>Pisolithus</taxon>
    </lineage>
</organism>
<evidence type="ECO:0000313" key="1">
    <source>
        <dbReference type="EMBL" id="KIO07477.1"/>
    </source>
</evidence>
<evidence type="ECO:0000313" key="2">
    <source>
        <dbReference type="Proteomes" id="UP000054217"/>
    </source>
</evidence>
<name>A0A0C3KCY0_PISTI</name>
<reference evidence="1 2" key="1">
    <citation type="submission" date="2014-04" db="EMBL/GenBank/DDBJ databases">
        <authorList>
            <consortium name="DOE Joint Genome Institute"/>
            <person name="Kuo A."/>
            <person name="Kohler A."/>
            <person name="Costa M.D."/>
            <person name="Nagy L.G."/>
            <person name="Floudas D."/>
            <person name="Copeland A."/>
            <person name="Barry K.W."/>
            <person name="Cichocki N."/>
            <person name="Veneault-Fourrey C."/>
            <person name="LaButti K."/>
            <person name="Lindquist E.A."/>
            <person name="Lipzen A."/>
            <person name="Lundell T."/>
            <person name="Morin E."/>
            <person name="Murat C."/>
            <person name="Sun H."/>
            <person name="Tunlid A."/>
            <person name="Henrissat B."/>
            <person name="Grigoriev I.V."/>
            <person name="Hibbett D.S."/>
            <person name="Martin F."/>
            <person name="Nordberg H.P."/>
            <person name="Cantor M.N."/>
            <person name="Hua S.X."/>
        </authorList>
    </citation>
    <scope>NUCLEOTIDE SEQUENCE [LARGE SCALE GENOMIC DNA]</scope>
    <source>
        <strain evidence="1 2">Marx 270</strain>
    </source>
</reference>
<dbReference type="EMBL" id="KN831960">
    <property type="protein sequence ID" value="KIO07477.1"/>
    <property type="molecule type" value="Genomic_DNA"/>
</dbReference>
<gene>
    <name evidence="1" type="ORF">M404DRAFT_23980</name>
</gene>
<keyword evidence="2" id="KW-1185">Reference proteome</keyword>
<dbReference type="InParanoid" id="A0A0C3KCY0"/>
<dbReference type="AlphaFoldDB" id="A0A0C3KCY0"/>
<proteinExistence type="predicted"/>
<dbReference type="OrthoDB" id="10434147at2759"/>
<dbReference type="HOGENOM" id="CLU_2146888_0_0_1"/>
<sequence length="112" mass="11732">MSATTVFSFLALSGGQRVQITKADGSATLLTNPVVVEFRCVGKLGHAFWEAFLGSSTTSPSSHLAPTSAAMCKEWDAEKVRKVVDVEPAQKCRTACSVGIGILFISPAAEGV</sequence>
<accession>A0A0C3KCY0</accession>
<dbReference type="STRING" id="870435.A0A0C3KCY0"/>
<dbReference type="Proteomes" id="UP000054217">
    <property type="component" value="Unassembled WGS sequence"/>
</dbReference>
<protein>
    <submittedName>
        <fullName evidence="1">Uncharacterized protein</fullName>
    </submittedName>
</protein>
<reference evidence="2" key="2">
    <citation type="submission" date="2015-01" db="EMBL/GenBank/DDBJ databases">
        <title>Evolutionary Origins and Diversification of the Mycorrhizal Mutualists.</title>
        <authorList>
            <consortium name="DOE Joint Genome Institute"/>
            <consortium name="Mycorrhizal Genomics Consortium"/>
            <person name="Kohler A."/>
            <person name="Kuo A."/>
            <person name="Nagy L.G."/>
            <person name="Floudas D."/>
            <person name="Copeland A."/>
            <person name="Barry K.W."/>
            <person name="Cichocki N."/>
            <person name="Veneault-Fourrey C."/>
            <person name="LaButti K."/>
            <person name="Lindquist E.A."/>
            <person name="Lipzen A."/>
            <person name="Lundell T."/>
            <person name="Morin E."/>
            <person name="Murat C."/>
            <person name="Riley R."/>
            <person name="Ohm R."/>
            <person name="Sun H."/>
            <person name="Tunlid A."/>
            <person name="Henrissat B."/>
            <person name="Grigoriev I.V."/>
            <person name="Hibbett D.S."/>
            <person name="Martin F."/>
        </authorList>
    </citation>
    <scope>NUCLEOTIDE SEQUENCE [LARGE SCALE GENOMIC DNA]</scope>
    <source>
        <strain evidence="2">Marx 270</strain>
    </source>
</reference>